<dbReference type="Pfam" id="PF08956">
    <property type="entry name" value="DUF1869"/>
    <property type="match status" value="1"/>
</dbReference>
<dbReference type="EMBL" id="JBFMVT010000002">
    <property type="protein sequence ID" value="MEW7315212.1"/>
    <property type="molecule type" value="Genomic_DNA"/>
</dbReference>
<accession>A0ABV3P076</accession>
<sequence length="112" mass="12260">MTAENKGYSIALTQCESKQTAEVIHLKPMALYIPDNAVGVIKRLVNELADAQTNSKGFTLTVTNKNNGVSVDKHFSSLSELEDPMVSADALKDLINIIRGYDTDEDNNVCGW</sequence>
<reference evidence="1 2" key="1">
    <citation type="submission" date="2024-07" db="EMBL/GenBank/DDBJ databases">
        <authorList>
            <person name="Wang L."/>
        </authorList>
    </citation>
    <scope>NUCLEOTIDE SEQUENCE [LARGE SCALE GENOMIC DNA]</scope>
    <source>
        <strain evidence="1 2">WL359</strain>
    </source>
</reference>
<evidence type="ECO:0000313" key="2">
    <source>
        <dbReference type="Proteomes" id="UP001555342"/>
    </source>
</evidence>
<dbReference type="Gene3D" id="3.30.160.220">
    <property type="entry name" value="YoaG"/>
    <property type="match status" value="2"/>
</dbReference>
<dbReference type="RefSeq" id="WP_367597210.1">
    <property type="nucleotide sequence ID" value="NZ_JBFMVT010000002.1"/>
</dbReference>
<dbReference type="Proteomes" id="UP001555342">
    <property type="component" value="Unassembled WGS sequence"/>
</dbReference>
<evidence type="ECO:0000313" key="1">
    <source>
        <dbReference type="EMBL" id="MEW7315212.1"/>
    </source>
</evidence>
<keyword evidence="2" id="KW-1185">Reference proteome</keyword>
<dbReference type="SUPFAM" id="SSF103063">
    <property type="entry name" value="Hypothetical protein YoaG"/>
    <property type="match status" value="1"/>
</dbReference>
<gene>
    <name evidence="1" type="ORF">AB1E22_21290</name>
</gene>
<proteinExistence type="predicted"/>
<protein>
    <submittedName>
        <fullName evidence="1">DUF1869 domain-containing protein</fullName>
    </submittedName>
</protein>
<dbReference type="InterPro" id="IPR036489">
    <property type="entry name" value="YoaG_sf"/>
</dbReference>
<dbReference type="InterPro" id="IPR015051">
    <property type="entry name" value="YoaG"/>
</dbReference>
<organism evidence="1 2">
    <name type="scientific">Buttiauxella gaviniae</name>
    <dbReference type="NCBI Taxonomy" id="82990"/>
    <lineage>
        <taxon>Bacteria</taxon>
        <taxon>Pseudomonadati</taxon>
        <taxon>Pseudomonadota</taxon>
        <taxon>Gammaproteobacteria</taxon>
        <taxon>Enterobacterales</taxon>
        <taxon>Enterobacteriaceae</taxon>
        <taxon>Buttiauxella</taxon>
    </lineage>
</organism>
<name>A0ABV3P076_9ENTR</name>
<comment type="caution">
    <text evidence="1">The sequence shown here is derived from an EMBL/GenBank/DDBJ whole genome shotgun (WGS) entry which is preliminary data.</text>
</comment>